<gene>
    <name evidence="1" type="ORF">METZ01_LOCUS144158</name>
</gene>
<name>A0A381ZQA4_9ZZZZ</name>
<sequence length="42" mass="4835">MSLRTQHSAEFLNGSHSYPQLHAAERIKYGRLGHKQRILSES</sequence>
<proteinExistence type="predicted"/>
<protein>
    <submittedName>
        <fullName evidence="1">Uncharacterized protein</fullName>
    </submittedName>
</protein>
<evidence type="ECO:0000313" key="1">
    <source>
        <dbReference type="EMBL" id="SVA91304.1"/>
    </source>
</evidence>
<dbReference type="AlphaFoldDB" id="A0A381ZQA4"/>
<organism evidence="1">
    <name type="scientific">marine metagenome</name>
    <dbReference type="NCBI Taxonomy" id="408172"/>
    <lineage>
        <taxon>unclassified sequences</taxon>
        <taxon>metagenomes</taxon>
        <taxon>ecological metagenomes</taxon>
    </lineage>
</organism>
<dbReference type="EMBL" id="UINC01022194">
    <property type="protein sequence ID" value="SVA91304.1"/>
    <property type="molecule type" value="Genomic_DNA"/>
</dbReference>
<reference evidence="1" key="1">
    <citation type="submission" date="2018-05" db="EMBL/GenBank/DDBJ databases">
        <authorList>
            <person name="Lanie J.A."/>
            <person name="Ng W.-L."/>
            <person name="Kazmierczak K.M."/>
            <person name="Andrzejewski T.M."/>
            <person name="Davidsen T.M."/>
            <person name="Wayne K.J."/>
            <person name="Tettelin H."/>
            <person name="Glass J.I."/>
            <person name="Rusch D."/>
            <person name="Podicherti R."/>
            <person name="Tsui H.-C.T."/>
            <person name="Winkler M.E."/>
        </authorList>
    </citation>
    <scope>NUCLEOTIDE SEQUENCE</scope>
</reference>
<accession>A0A381ZQA4</accession>